<evidence type="ECO:0000313" key="2">
    <source>
        <dbReference type="Proteomes" id="UP000199532"/>
    </source>
</evidence>
<dbReference type="STRING" id="408657.SAMN04487995_4026"/>
<accession>A0A1H6XRS3</accession>
<protein>
    <submittedName>
        <fullName evidence="1">Uncharacterized protein</fullName>
    </submittedName>
</protein>
<organism evidence="1 2">
    <name type="scientific">Dyadobacter koreensis</name>
    <dbReference type="NCBI Taxonomy" id="408657"/>
    <lineage>
        <taxon>Bacteria</taxon>
        <taxon>Pseudomonadati</taxon>
        <taxon>Bacteroidota</taxon>
        <taxon>Cytophagia</taxon>
        <taxon>Cytophagales</taxon>
        <taxon>Spirosomataceae</taxon>
        <taxon>Dyadobacter</taxon>
    </lineage>
</organism>
<sequence>MKSYATRKVLLQSAEPVALDLMTSITTIAFGRTEHLAHTFVALNDGQRRYVSKSTKHAARNFTSYNSNRSIFGSTSLQTGVQGKVPSIKVRSVPGSNVSVKDLQKSTAADPAGSVRFSENSGSEVPGISFIGYKTHQVIVGNQTGICLAAAGLEAWSEWRRAGNCKYSIGTGGPGLFTEKNVLSGRRTLY</sequence>
<dbReference type="RefSeq" id="WP_090338030.1">
    <property type="nucleotide sequence ID" value="NZ_FNXY01000006.1"/>
</dbReference>
<gene>
    <name evidence="1" type="ORF">SAMN04487995_4026</name>
</gene>
<dbReference type="AlphaFoldDB" id="A0A1H6XRS3"/>
<name>A0A1H6XRS3_9BACT</name>
<proteinExistence type="predicted"/>
<dbReference type="Proteomes" id="UP000199532">
    <property type="component" value="Unassembled WGS sequence"/>
</dbReference>
<reference evidence="1 2" key="1">
    <citation type="submission" date="2016-10" db="EMBL/GenBank/DDBJ databases">
        <authorList>
            <person name="de Groot N.N."/>
        </authorList>
    </citation>
    <scope>NUCLEOTIDE SEQUENCE [LARGE SCALE GENOMIC DNA]</scope>
    <source>
        <strain evidence="1 2">DSM 19938</strain>
    </source>
</reference>
<evidence type="ECO:0000313" key="1">
    <source>
        <dbReference type="EMBL" id="SEJ29467.1"/>
    </source>
</evidence>
<keyword evidence="2" id="KW-1185">Reference proteome</keyword>
<dbReference type="EMBL" id="FNXY01000006">
    <property type="protein sequence ID" value="SEJ29467.1"/>
    <property type="molecule type" value="Genomic_DNA"/>
</dbReference>